<proteinExistence type="predicted"/>
<accession>A0A4U5NHA3</accession>
<sequence>MGREFLNRLWKADFETFTATRIFRLIDGINTWLFHWYVIDENYGKLASEADLNKLKNSVTVDSICSPIISETCFTVKDVFDEESNVVSRVILVKGFDDEYDTSVKLISPRNLSFHDSDTRTWKIDHSAMNSQYIAAIIAAPFMVGALSMEKAGNAKRNLLSIGLGGGSLDMFIHTSVPEINITTVELDPAVVDIARRWFDVVDDPLRRTIVGDGFKFLEKAAKDGGFFDVVVIDACDGNKAIPCPAVAFRDEAMIANAKKVLKTMGEWPRIYLEHFKLLFQAAWS</sequence>
<protein>
    <recommendedName>
        <fullName evidence="3">PABS domain-containing protein</fullName>
    </recommendedName>
</protein>
<dbReference type="Proteomes" id="UP000298663">
    <property type="component" value="Unassembled WGS sequence"/>
</dbReference>
<dbReference type="OrthoDB" id="411785at2759"/>
<dbReference type="EMBL" id="AZBU02000004">
    <property type="protein sequence ID" value="TKR82092.1"/>
    <property type="molecule type" value="Genomic_DNA"/>
</dbReference>
<dbReference type="AlphaFoldDB" id="A0A4U5NHA3"/>
<dbReference type="SUPFAM" id="SSF53335">
    <property type="entry name" value="S-adenosyl-L-methionine-dependent methyltransferases"/>
    <property type="match status" value="1"/>
</dbReference>
<keyword evidence="2" id="KW-1185">Reference proteome</keyword>
<dbReference type="Pfam" id="PF01564">
    <property type="entry name" value="Spermine_synth"/>
    <property type="match status" value="1"/>
</dbReference>
<evidence type="ECO:0008006" key="3">
    <source>
        <dbReference type="Google" id="ProtNLM"/>
    </source>
</evidence>
<dbReference type="InterPro" id="IPR029063">
    <property type="entry name" value="SAM-dependent_MTases_sf"/>
</dbReference>
<reference evidence="1 2" key="1">
    <citation type="journal article" date="2015" name="Genome Biol.">
        <title>Comparative genomics of Steinernema reveals deeply conserved gene regulatory networks.</title>
        <authorList>
            <person name="Dillman A.R."/>
            <person name="Macchietto M."/>
            <person name="Porter C.F."/>
            <person name="Rogers A."/>
            <person name="Williams B."/>
            <person name="Antoshechkin I."/>
            <person name="Lee M.M."/>
            <person name="Goodwin Z."/>
            <person name="Lu X."/>
            <person name="Lewis E.E."/>
            <person name="Goodrich-Blair H."/>
            <person name="Stock S.P."/>
            <person name="Adams B.J."/>
            <person name="Sternberg P.W."/>
            <person name="Mortazavi A."/>
        </authorList>
    </citation>
    <scope>NUCLEOTIDE SEQUENCE [LARGE SCALE GENOMIC DNA]</scope>
    <source>
        <strain evidence="1 2">ALL</strain>
    </source>
</reference>
<name>A0A4U5NHA3_STECR</name>
<evidence type="ECO:0000313" key="1">
    <source>
        <dbReference type="EMBL" id="TKR82092.1"/>
    </source>
</evidence>
<evidence type="ECO:0000313" key="2">
    <source>
        <dbReference type="Proteomes" id="UP000298663"/>
    </source>
</evidence>
<gene>
    <name evidence="1" type="ORF">L596_015865</name>
</gene>
<comment type="caution">
    <text evidence="1">The sequence shown here is derived from an EMBL/GenBank/DDBJ whole genome shotgun (WGS) entry which is preliminary data.</text>
</comment>
<organism evidence="1 2">
    <name type="scientific">Steinernema carpocapsae</name>
    <name type="common">Entomopathogenic nematode</name>
    <dbReference type="NCBI Taxonomy" id="34508"/>
    <lineage>
        <taxon>Eukaryota</taxon>
        <taxon>Metazoa</taxon>
        <taxon>Ecdysozoa</taxon>
        <taxon>Nematoda</taxon>
        <taxon>Chromadorea</taxon>
        <taxon>Rhabditida</taxon>
        <taxon>Tylenchina</taxon>
        <taxon>Panagrolaimomorpha</taxon>
        <taxon>Strongyloidoidea</taxon>
        <taxon>Steinernematidae</taxon>
        <taxon>Steinernema</taxon>
    </lineage>
</organism>
<reference evidence="1 2" key="2">
    <citation type="journal article" date="2019" name="G3 (Bethesda)">
        <title>Hybrid Assembly of the Genome of the Entomopathogenic Nematode Steinernema carpocapsae Identifies the X-Chromosome.</title>
        <authorList>
            <person name="Serra L."/>
            <person name="Macchietto M."/>
            <person name="Macias-Munoz A."/>
            <person name="McGill C.J."/>
            <person name="Rodriguez I.M."/>
            <person name="Rodriguez B."/>
            <person name="Murad R."/>
            <person name="Mortazavi A."/>
        </authorList>
    </citation>
    <scope>NUCLEOTIDE SEQUENCE [LARGE SCALE GENOMIC DNA]</scope>
    <source>
        <strain evidence="1 2">ALL</strain>
    </source>
</reference>
<dbReference type="Gene3D" id="3.40.50.150">
    <property type="entry name" value="Vaccinia Virus protein VP39"/>
    <property type="match status" value="1"/>
</dbReference>